<dbReference type="PANTHER" id="PTHR37423:SF2">
    <property type="entry name" value="MEMBRANE-BOUND LYTIC MUREIN TRANSGLYCOSYLASE C"/>
    <property type="match status" value="1"/>
</dbReference>
<feature type="signal peptide" evidence="2">
    <location>
        <begin position="1"/>
        <end position="19"/>
    </location>
</feature>
<evidence type="ECO:0000313" key="5">
    <source>
        <dbReference type="Proteomes" id="UP000245014"/>
    </source>
</evidence>
<dbReference type="PANTHER" id="PTHR37423">
    <property type="entry name" value="SOLUBLE LYTIC MUREIN TRANSGLYCOSYLASE-RELATED"/>
    <property type="match status" value="1"/>
</dbReference>
<dbReference type="EMBL" id="QEYI01000003">
    <property type="protein sequence ID" value="PWE21517.1"/>
    <property type="molecule type" value="Genomic_DNA"/>
</dbReference>
<reference evidence="4 5" key="1">
    <citation type="submission" date="2018-05" db="EMBL/GenBank/DDBJ databases">
        <title>Antimicrobial susceptibility testing and genomic analysis of Arcobacter skirrowii strains and one Arcobacter butzleri isolated from German poultry farms.</title>
        <authorList>
            <person name="Haenel I."/>
            <person name="Hotzel H."/>
            <person name="Tomaso H."/>
            <person name="Busch A."/>
        </authorList>
    </citation>
    <scope>NUCLEOTIDE SEQUENCE [LARGE SCALE GENOMIC DNA]</scope>
    <source>
        <strain evidence="5">v</strain>
    </source>
</reference>
<dbReference type="Gene3D" id="1.10.530.10">
    <property type="match status" value="1"/>
</dbReference>
<organism evidence="4 5">
    <name type="scientific">Aliarcobacter skirrowii</name>
    <dbReference type="NCBI Taxonomy" id="28200"/>
    <lineage>
        <taxon>Bacteria</taxon>
        <taxon>Pseudomonadati</taxon>
        <taxon>Campylobacterota</taxon>
        <taxon>Epsilonproteobacteria</taxon>
        <taxon>Campylobacterales</taxon>
        <taxon>Arcobacteraceae</taxon>
        <taxon>Aliarcobacter</taxon>
    </lineage>
</organism>
<sequence>MSIVFKIFLVFTLFSSLFSADFMEKDFKVTLEWLENKPKSNERDFFIVQFLNYDTTTKEEAQKAYDLRRGYNASLEKLYNQKFAQELNEEEKFCKNADFKTLIKQDSSCIQTALDSVNKLFKLSKKELHYLIPKIKDENLKENLQILASKNIFKELSVNKHSKFIEFFFATSGQDRLKYFNRKLTKELLENIVLDRDFDKFLRVVIFNNEYKNIQKSLYILNENQNLTAYNSFLLGINEVNHNNSKLANNFFKISYKKSFLRSQKDNALFWLFLTSDDKNYLEELANSYDTNLYSLYAKEILNKYPTNIIYSLDTNKNSSSFNIYDSFAWFDINKDVRSELNEEKLAKYYDILDTKETKTHLAYILERYDNFKTQYFLTPYRDIIKEQGIFKELLIYAIARQESRFIPSAISVAGAQGIMQIMPFLSEDIARRLKEPYNIYEQFIPEKNLKYASFHLDNLIKQFDSNPLFVAYAYNGGAGYTKNQLKKGLFTKTNKYEPFLSMEMISYQETKEYGKRVLANFYIYNNYLNSENKISLSTIFQNLKQPQ</sequence>
<evidence type="ECO:0000259" key="3">
    <source>
        <dbReference type="Pfam" id="PF01464"/>
    </source>
</evidence>
<evidence type="ECO:0000256" key="2">
    <source>
        <dbReference type="SAM" id="SignalP"/>
    </source>
</evidence>
<evidence type="ECO:0000313" key="4">
    <source>
        <dbReference type="EMBL" id="PWE21517.1"/>
    </source>
</evidence>
<dbReference type="AlphaFoldDB" id="A0A2U2C0G7"/>
<dbReference type="Pfam" id="PF01464">
    <property type="entry name" value="SLT"/>
    <property type="match status" value="1"/>
</dbReference>
<protein>
    <submittedName>
        <fullName evidence="4">Lytic murein transglycosylase</fullName>
    </submittedName>
</protein>
<comment type="caution">
    <text evidence="4">The sequence shown here is derived from an EMBL/GenBank/DDBJ whole genome shotgun (WGS) entry which is preliminary data.</text>
</comment>
<keyword evidence="2" id="KW-0732">Signal</keyword>
<gene>
    <name evidence="4" type="ORF">DF188_04680</name>
</gene>
<dbReference type="SUPFAM" id="SSF53955">
    <property type="entry name" value="Lysozyme-like"/>
    <property type="match status" value="1"/>
</dbReference>
<name>A0A2U2C0G7_9BACT</name>
<accession>A0A2U2C0G7</accession>
<feature type="chain" id="PRO_5015626698" evidence="2">
    <location>
        <begin position="20"/>
        <end position="548"/>
    </location>
</feature>
<dbReference type="RefSeq" id="WP_109158277.1">
    <property type="nucleotide sequence ID" value="NZ_QEYI01000003.1"/>
</dbReference>
<comment type="similarity">
    <text evidence="1">Belongs to the transglycosylase Slt family.</text>
</comment>
<dbReference type="CDD" id="cd13401">
    <property type="entry name" value="Slt70-like"/>
    <property type="match status" value="1"/>
</dbReference>
<proteinExistence type="inferred from homology"/>
<dbReference type="STRING" id="28200.GCA_001572935_00219"/>
<evidence type="ECO:0000256" key="1">
    <source>
        <dbReference type="ARBA" id="ARBA00007734"/>
    </source>
</evidence>
<feature type="domain" description="Transglycosylase SLT" evidence="3">
    <location>
        <begin position="393"/>
        <end position="492"/>
    </location>
</feature>
<dbReference type="InterPro" id="IPR008258">
    <property type="entry name" value="Transglycosylase_SLT_dom_1"/>
</dbReference>
<dbReference type="InterPro" id="IPR023346">
    <property type="entry name" value="Lysozyme-like_dom_sf"/>
</dbReference>
<dbReference type="Proteomes" id="UP000245014">
    <property type="component" value="Unassembled WGS sequence"/>
</dbReference>